<evidence type="ECO:0000313" key="15">
    <source>
        <dbReference type="Proteomes" id="UP000190027"/>
    </source>
</evidence>
<reference evidence="14 15" key="1">
    <citation type="submission" date="2017-02" db="EMBL/GenBank/DDBJ databases">
        <authorList>
            <person name="Peterson S.W."/>
        </authorList>
    </citation>
    <scope>NUCLEOTIDE SEQUENCE [LARGE SCALE GENOMIC DNA]</scope>
    <source>
        <strain evidence="14 15">DSM 16080</strain>
    </source>
</reference>
<evidence type="ECO:0000256" key="10">
    <source>
        <dbReference type="ARBA" id="ARBA00023065"/>
    </source>
</evidence>
<dbReference type="HAMAP" id="MF_01599">
    <property type="entry name" value="NhaB"/>
    <property type="match status" value="1"/>
</dbReference>
<keyword evidence="15" id="KW-1185">Reference proteome</keyword>
<evidence type="ECO:0000256" key="4">
    <source>
        <dbReference type="ARBA" id="ARBA00022449"/>
    </source>
</evidence>
<keyword evidence="12" id="KW-0739">Sodium transport</keyword>
<evidence type="ECO:0000256" key="8">
    <source>
        <dbReference type="ARBA" id="ARBA00022989"/>
    </source>
</evidence>
<name>A0A1T4Y4I4_9BACT</name>
<dbReference type="RefSeq" id="WP_078718260.1">
    <property type="nucleotide sequence ID" value="NZ_FUYC01000026.1"/>
</dbReference>
<dbReference type="AlphaFoldDB" id="A0A1T4Y4I4"/>
<keyword evidence="9" id="KW-0915">Sodium</keyword>
<gene>
    <name evidence="14" type="ORF">SAMN02745704_02717</name>
</gene>
<dbReference type="PANTHER" id="PTHR43302">
    <property type="entry name" value="TRANSPORTER ARSB-RELATED"/>
    <property type="match status" value="1"/>
</dbReference>
<accession>A0A1T4Y4I4</accession>
<evidence type="ECO:0000256" key="7">
    <source>
        <dbReference type="ARBA" id="ARBA00022692"/>
    </source>
</evidence>
<evidence type="ECO:0000256" key="5">
    <source>
        <dbReference type="ARBA" id="ARBA00022475"/>
    </source>
</evidence>
<evidence type="ECO:0000256" key="6">
    <source>
        <dbReference type="ARBA" id="ARBA00022519"/>
    </source>
</evidence>
<keyword evidence="3" id="KW-0813">Transport</keyword>
<evidence type="ECO:0000256" key="2">
    <source>
        <dbReference type="ARBA" id="ARBA00006036"/>
    </source>
</evidence>
<comment type="subcellular location">
    <subcellularLocation>
        <location evidence="1">Cell membrane</location>
        <topology evidence="1">Multi-pass membrane protein</topology>
    </subcellularLocation>
</comment>
<keyword evidence="10" id="KW-0406">Ion transport</keyword>
<keyword evidence="6" id="KW-0997">Cell inner membrane</keyword>
<keyword evidence="5" id="KW-1003">Cell membrane</keyword>
<feature type="transmembrane region" description="Helical" evidence="13">
    <location>
        <begin position="393"/>
        <end position="417"/>
    </location>
</feature>
<dbReference type="Proteomes" id="UP000190027">
    <property type="component" value="Unassembled WGS sequence"/>
</dbReference>
<keyword evidence="7 13" id="KW-0812">Transmembrane</keyword>
<feature type="transmembrane region" description="Helical" evidence="13">
    <location>
        <begin position="323"/>
        <end position="341"/>
    </location>
</feature>
<dbReference type="EMBL" id="FUYC01000026">
    <property type="protein sequence ID" value="SKA96428.1"/>
    <property type="molecule type" value="Genomic_DNA"/>
</dbReference>
<feature type="transmembrane region" description="Helical" evidence="13">
    <location>
        <begin position="20"/>
        <end position="50"/>
    </location>
</feature>
<dbReference type="GO" id="GO:0005886">
    <property type="term" value="C:plasma membrane"/>
    <property type="evidence" value="ECO:0007669"/>
    <property type="project" value="UniProtKB-SubCell"/>
</dbReference>
<feature type="transmembrane region" description="Helical" evidence="13">
    <location>
        <begin position="241"/>
        <end position="263"/>
    </location>
</feature>
<evidence type="ECO:0000256" key="9">
    <source>
        <dbReference type="ARBA" id="ARBA00023053"/>
    </source>
</evidence>
<sequence length="555" mass="60603">MPKTLGQAFQRNLLGNAPTWYKLCIIGFLILNPVLLQIAGPFITGWVLICEFIFTLAMALKCYPLPAGGLLAIEAVFLGLTSPETVYHETLNNFPVILLLMFMVAGIYFMKELLQFTFTKLLVKIRSKIAISLLFSFSGAFLSAFLDALTVTAVIIAVAYGFYNVYHRYASGAGKSGKHDLLNDSAVKEMARADLQEFRGYLRNLMMHGAVGTALGGVCTLVGEPQNLLIASTMGWHFGEFFVYVAPISMPVLITGLLTCVVVEKFHIFGYGHHLPGNVRSVLLEEATRSEAKLGKAGKARLIIQALAAVWLILALAMHLAEVGIIGLSIIVLLTAFNGVIEEHRIGSAFEEALPFTALLVVFFSIVAVIHDQHLFKGIIHFVLSLDGKEQLVAYYSANGLLSMISDNVFVATVYVTETKMHFIKAMGAVPGVHMSGEEIVAALTSYTADTHAFLSQFPDAAANELAALKEQFNNLAVAINTGTNIPSVATPNGQAAFLFLLTSTLAPVIRLSYLRMVWLALPYTITMATAGFIATWYMPEIEHWLVNILHFSSH</sequence>
<evidence type="ECO:0000256" key="12">
    <source>
        <dbReference type="ARBA" id="ARBA00023201"/>
    </source>
</evidence>
<dbReference type="PANTHER" id="PTHR43302:SF1">
    <property type="entry name" value="NA(+)_H(+) ANTIPORTER NHAB"/>
    <property type="match status" value="1"/>
</dbReference>
<feature type="transmembrane region" description="Helical" evidence="13">
    <location>
        <begin position="353"/>
        <end position="373"/>
    </location>
</feature>
<protein>
    <submittedName>
        <fullName evidence="14">Na+:H+ antiporter, NhaB family</fullName>
    </submittedName>
</protein>
<organism evidence="14 15">
    <name type="scientific">Paucidesulfovibrio gracilis DSM 16080</name>
    <dbReference type="NCBI Taxonomy" id="1121449"/>
    <lineage>
        <taxon>Bacteria</taxon>
        <taxon>Pseudomonadati</taxon>
        <taxon>Thermodesulfobacteriota</taxon>
        <taxon>Desulfovibrionia</taxon>
        <taxon>Desulfovibrionales</taxon>
        <taxon>Desulfovibrionaceae</taxon>
        <taxon>Paucidesulfovibrio</taxon>
    </lineage>
</organism>
<keyword evidence="4" id="KW-0050">Antiport</keyword>
<comment type="similarity">
    <text evidence="2">Belongs to the NhaB Na(+)/H(+) (TC 2.A.34) antiporter family.</text>
</comment>
<feature type="transmembrane region" description="Helical" evidence="13">
    <location>
        <begin position="62"/>
        <end position="81"/>
    </location>
</feature>
<dbReference type="Pfam" id="PF06450">
    <property type="entry name" value="NhaB"/>
    <property type="match status" value="2"/>
</dbReference>
<evidence type="ECO:0000256" key="13">
    <source>
        <dbReference type="SAM" id="Phobius"/>
    </source>
</evidence>
<dbReference type="OrthoDB" id="5410198at2"/>
<dbReference type="NCBIfam" id="NF007093">
    <property type="entry name" value="PRK09547.1"/>
    <property type="match status" value="1"/>
</dbReference>
<proteinExistence type="inferred from homology"/>
<keyword evidence="11 13" id="KW-0472">Membrane</keyword>
<evidence type="ECO:0000313" key="14">
    <source>
        <dbReference type="EMBL" id="SKA96428.1"/>
    </source>
</evidence>
<keyword evidence="8 13" id="KW-1133">Transmembrane helix</keyword>
<feature type="transmembrane region" description="Helical" evidence="13">
    <location>
        <begin position="518"/>
        <end position="539"/>
    </location>
</feature>
<dbReference type="GO" id="GO:0015385">
    <property type="term" value="F:sodium:proton antiporter activity"/>
    <property type="evidence" value="ECO:0007669"/>
    <property type="project" value="InterPro"/>
</dbReference>
<feature type="transmembrane region" description="Helical" evidence="13">
    <location>
        <begin position="131"/>
        <end position="163"/>
    </location>
</feature>
<evidence type="ECO:0000256" key="3">
    <source>
        <dbReference type="ARBA" id="ARBA00022448"/>
    </source>
</evidence>
<evidence type="ECO:0000256" key="1">
    <source>
        <dbReference type="ARBA" id="ARBA00004651"/>
    </source>
</evidence>
<dbReference type="InterPro" id="IPR004671">
    <property type="entry name" value="Na+/H+_antiporter_NhaB"/>
</dbReference>
<feature type="transmembrane region" description="Helical" evidence="13">
    <location>
        <begin position="300"/>
        <end position="317"/>
    </location>
</feature>
<evidence type="ECO:0000256" key="11">
    <source>
        <dbReference type="ARBA" id="ARBA00023136"/>
    </source>
</evidence>
<feature type="transmembrane region" description="Helical" evidence="13">
    <location>
        <begin position="93"/>
        <end position="110"/>
    </location>
</feature>